<keyword evidence="2" id="KW-0813">Transport</keyword>
<comment type="subcellular location">
    <subcellularLocation>
        <location evidence="1">Membrane</location>
        <topology evidence="1">Multi-pass membrane protein</topology>
    </subcellularLocation>
</comment>
<dbReference type="EMBL" id="AP006168">
    <property type="protein sequence ID" value="BAD23744.1"/>
    <property type="molecule type" value="Genomic_DNA"/>
</dbReference>
<dbReference type="InterPro" id="IPR013525">
    <property type="entry name" value="ABC2_TM"/>
</dbReference>
<feature type="domain" description="ABC-2 type transporter transmembrane" evidence="7">
    <location>
        <begin position="59"/>
        <end position="138"/>
    </location>
</feature>
<evidence type="ECO:0000256" key="3">
    <source>
        <dbReference type="ARBA" id="ARBA00022692"/>
    </source>
</evidence>
<evidence type="ECO:0000313" key="9">
    <source>
        <dbReference type="Proteomes" id="UP000000763"/>
    </source>
</evidence>
<reference evidence="9" key="2">
    <citation type="journal article" date="2008" name="Nucleic Acids Res.">
        <title>The rice annotation project database (RAP-DB): 2008 update.</title>
        <authorList>
            <consortium name="The rice annotation project (RAP)"/>
        </authorList>
    </citation>
    <scope>GENOME REANNOTATION</scope>
    <source>
        <strain evidence="9">cv. Nipponbare</strain>
    </source>
</reference>
<name>Q6K206_ORYSJ</name>
<evidence type="ECO:0000256" key="6">
    <source>
        <dbReference type="SAM" id="Phobius"/>
    </source>
</evidence>
<keyword evidence="4 6" id="KW-1133">Transmembrane helix</keyword>
<dbReference type="Pfam" id="PF01061">
    <property type="entry name" value="ABC2_membrane"/>
    <property type="match status" value="1"/>
</dbReference>
<proteinExistence type="predicted"/>
<dbReference type="PANTHER" id="PTHR48041:SF79">
    <property type="entry name" value="ABC TRANSPORTER G FAMILY MEMBER 5"/>
    <property type="match status" value="1"/>
</dbReference>
<reference evidence="9" key="1">
    <citation type="journal article" date="2005" name="Nature">
        <title>The map-based sequence of the rice genome.</title>
        <authorList>
            <consortium name="International rice genome sequencing project (IRGSP)"/>
            <person name="Matsumoto T."/>
            <person name="Wu J."/>
            <person name="Kanamori H."/>
            <person name="Katayose Y."/>
            <person name="Fujisawa M."/>
            <person name="Namiki N."/>
            <person name="Mizuno H."/>
            <person name="Yamamoto K."/>
            <person name="Antonio B.A."/>
            <person name="Baba T."/>
            <person name="Sakata K."/>
            <person name="Nagamura Y."/>
            <person name="Aoki H."/>
            <person name="Arikawa K."/>
            <person name="Arita K."/>
            <person name="Bito T."/>
            <person name="Chiden Y."/>
            <person name="Fujitsuka N."/>
            <person name="Fukunaka R."/>
            <person name="Hamada M."/>
            <person name="Harada C."/>
            <person name="Hayashi A."/>
            <person name="Hijishita S."/>
            <person name="Honda M."/>
            <person name="Hosokawa S."/>
            <person name="Ichikawa Y."/>
            <person name="Idonuma A."/>
            <person name="Iijima M."/>
            <person name="Ikeda M."/>
            <person name="Ikeno M."/>
            <person name="Ito K."/>
            <person name="Ito S."/>
            <person name="Ito T."/>
            <person name="Ito Y."/>
            <person name="Ito Y."/>
            <person name="Iwabuchi A."/>
            <person name="Kamiya K."/>
            <person name="Karasawa W."/>
            <person name="Kurita K."/>
            <person name="Katagiri S."/>
            <person name="Kikuta A."/>
            <person name="Kobayashi H."/>
            <person name="Kobayashi N."/>
            <person name="Machita K."/>
            <person name="Maehara T."/>
            <person name="Masukawa M."/>
            <person name="Mizubayashi T."/>
            <person name="Mukai Y."/>
            <person name="Nagasaki H."/>
            <person name="Nagata Y."/>
            <person name="Naito S."/>
            <person name="Nakashima M."/>
            <person name="Nakama Y."/>
            <person name="Nakamichi Y."/>
            <person name="Nakamura M."/>
            <person name="Meguro A."/>
            <person name="Negishi M."/>
            <person name="Ohta I."/>
            <person name="Ohta T."/>
            <person name="Okamoto M."/>
            <person name="Ono N."/>
            <person name="Saji S."/>
            <person name="Sakaguchi M."/>
            <person name="Sakai K."/>
            <person name="Shibata M."/>
            <person name="Shimokawa T."/>
            <person name="Song J."/>
            <person name="Takazaki Y."/>
            <person name="Terasawa K."/>
            <person name="Tsugane M."/>
            <person name="Tsuji K."/>
            <person name="Ueda S."/>
            <person name="Waki K."/>
            <person name="Yamagata H."/>
            <person name="Yamamoto M."/>
            <person name="Yamamoto S."/>
            <person name="Yamane H."/>
            <person name="Yoshiki S."/>
            <person name="Yoshihara R."/>
            <person name="Yukawa K."/>
            <person name="Zhong H."/>
            <person name="Yano M."/>
            <person name="Yuan Q."/>
            <person name="Ouyang S."/>
            <person name="Liu J."/>
            <person name="Jones K.M."/>
            <person name="Gansberger K."/>
            <person name="Moffat K."/>
            <person name="Hill J."/>
            <person name="Bera J."/>
            <person name="Fadrosh D."/>
            <person name="Jin S."/>
            <person name="Johri S."/>
            <person name="Kim M."/>
            <person name="Overton L."/>
            <person name="Reardon M."/>
            <person name="Tsitrin T."/>
            <person name="Vuong H."/>
            <person name="Weaver B."/>
            <person name="Ciecko A."/>
            <person name="Tallon L."/>
            <person name="Jackson J."/>
            <person name="Pai G."/>
            <person name="Aken S.V."/>
            <person name="Utterback T."/>
            <person name="Reidmuller S."/>
            <person name="Feldblyum T."/>
            <person name="Hsiao J."/>
            <person name="Zismann V."/>
            <person name="Iobst S."/>
            <person name="de Vazeille A.R."/>
            <person name="Buell C.R."/>
            <person name="Ying K."/>
            <person name="Li Y."/>
            <person name="Lu T."/>
            <person name="Huang Y."/>
            <person name="Zhao Q."/>
            <person name="Feng Q."/>
            <person name="Zhang L."/>
            <person name="Zhu J."/>
            <person name="Weng Q."/>
            <person name="Mu J."/>
            <person name="Lu Y."/>
            <person name="Fan D."/>
            <person name="Liu Y."/>
            <person name="Guan J."/>
            <person name="Zhang Y."/>
            <person name="Yu S."/>
            <person name="Liu X."/>
            <person name="Zhang Y."/>
            <person name="Hong G."/>
            <person name="Han B."/>
            <person name="Choisne N."/>
            <person name="Demange N."/>
            <person name="Orjeda G."/>
            <person name="Samain S."/>
            <person name="Cattolico L."/>
            <person name="Pelletier E."/>
            <person name="Couloux A."/>
            <person name="Segurens B."/>
            <person name="Wincker P."/>
            <person name="D'Hont A."/>
            <person name="Scarpelli C."/>
            <person name="Weissenbach J."/>
            <person name="Salanoubat M."/>
            <person name="Quetier F."/>
            <person name="Yu Y."/>
            <person name="Kim H.R."/>
            <person name="Rambo T."/>
            <person name="Currie J."/>
            <person name="Collura K."/>
            <person name="Luo M."/>
            <person name="Yang T."/>
            <person name="Ammiraju J.S.S."/>
            <person name="Engler F."/>
            <person name="Soderlund C."/>
            <person name="Wing R.A."/>
            <person name="Palmer L.E."/>
            <person name="de la Bastide M."/>
            <person name="Spiegel L."/>
            <person name="Nascimento L."/>
            <person name="Zutavern T."/>
            <person name="O'Shaughnessy A."/>
            <person name="Dike S."/>
            <person name="Dedhia N."/>
            <person name="Preston R."/>
            <person name="Balija V."/>
            <person name="McCombie W.R."/>
            <person name="Chow T."/>
            <person name="Chen H."/>
            <person name="Chung M."/>
            <person name="Chen C."/>
            <person name="Shaw J."/>
            <person name="Wu H."/>
            <person name="Hsiao K."/>
            <person name="Chao Y."/>
            <person name="Chu M."/>
            <person name="Cheng C."/>
            <person name="Hour A."/>
            <person name="Lee P."/>
            <person name="Lin S."/>
            <person name="Lin Y."/>
            <person name="Liou J."/>
            <person name="Liu S."/>
            <person name="Hsing Y."/>
            <person name="Raghuvanshi S."/>
            <person name="Mohanty A."/>
            <person name="Bharti A.K."/>
            <person name="Gaur A."/>
            <person name="Gupta V."/>
            <person name="Kumar D."/>
            <person name="Ravi V."/>
            <person name="Vij S."/>
            <person name="Kapur A."/>
            <person name="Khurana P."/>
            <person name="Khurana P."/>
            <person name="Khurana J.P."/>
            <person name="Tyagi A.K."/>
            <person name="Gaikwad K."/>
            <person name="Singh A."/>
            <person name="Dalal V."/>
            <person name="Srivastava S."/>
            <person name="Dixit A."/>
            <person name="Pal A.K."/>
            <person name="Ghazi I.A."/>
            <person name="Yadav M."/>
            <person name="Pandit A."/>
            <person name="Bhargava A."/>
            <person name="Sureshbabu K."/>
            <person name="Batra K."/>
            <person name="Sharma T.R."/>
            <person name="Mohapatra T."/>
            <person name="Singh N.K."/>
            <person name="Messing J."/>
            <person name="Nelson A.B."/>
            <person name="Fuks G."/>
            <person name="Kavchok S."/>
            <person name="Keizer G."/>
            <person name="Linton E."/>
            <person name="Llaca V."/>
            <person name="Song R."/>
            <person name="Tanyolac B."/>
            <person name="Young S."/>
            <person name="Ho-Il K."/>
            <person name="Hahn J.H."/>
            <person name="Sangsakoo G."/>
            <person name="Vanavichit A."/>
            <person name="de Mattos Luiz.A.T."/>
            <person name="Zimmer P.D."/>
            <person name="Malone G."/>
            <person name="Dellagostin O."/>
            <person name="de Oliveira A.C."/>
            <person name="Bevan M."/>
            <person name="Bancroft I."/>
            <person name="Minx P."/>
            <person name="Cordum H."/>
            <person name="Wilson R."/>
            <person name="Cheng Z."/>
            <person name="Jin W."/>
            <person name="Jiang J."/>
            <person name="Leong S.A."/>
            <person name="Iwama H."/>
            <person name="Gojobori T."/>
            <person name="Itoh T."/>
            <person name="Niimura Y."/>
            <person name="Fujii Y."/>
            <person name="Habara T."/>
            <person name="Sakai H."/>
            <person name="Sato Y."/>
            <person name="Wilson G."/>
            <person name="Kumar K."/>
            <person name="McCouch S."/>
            <person name="Juretic N."/>
            <person name="Hoen D."/>
            <person name="Wright S."/>
            <person name="Bruskiewich R."/>
            <person name="Bureau T."/>
            <person name="Miyao A."/>
            <person name="Hirochika H."/>
            <person name="Nishikawa T."/>
            <person name="Kadowaki K."/>
            <person name="Sugiura M."/>
            <person name="Burr B."/>
            <person name="Sasaki T."/>
        </authorList>
    </citation>
    <scope>NUCLEOTIDE SEQUENCE [LARGE SCALE GENOMIC DNA]</scope>
    <source>
        <strain evidence="9">cv. Nipponbare</strain>
    </source>
</reference>
<evidence type="ECO:0000256" key="4">
    <source>
        <dbReference type="ARBA" id="ARBA00022989"/>
    </source>
</evidence>
<evidence type="ECO:0000259" key="7">
    <source>
        <dbReference type="Pfam" id="PF01061"/>
    </source>
</evidence>
<evidence type="ECO:0000256" key="1">
    <source>
        <dbReference type="ARBA" id="ARBA00004141"/>
    </source>
</evidence>
<evidence type="ECO:0000256" key="2">
    <source>
        <dbReference type="ARBA" id="ARBA00022448"/>
    </source>
</evidence>
<keyword evidence="5 6" id="KW-0472">Membrane</keyword>
<gene>
    <name evidence="8" type="primary">B1469H02.33</name>
</gene>
<sequence length="212" mass="24038">MHLARQWLCPPPRHRRHPPLLSRLRKFSINSVDALWRHFRAGEAAASQLPREKVAEPVGLFTFLLSSTMEALPIFMQEQEILAKEISLGIYSMTSSTVVFLPFQLALTVEFTVVVYWMAGLRSKTFGYFVVLVWLMLYKVNSEGIAAAPPSLRLKPCRHCASLTTSHRSALRPRPSLRLKAAAPSRRAPSLSLEATTPPRARHHYFGHRKID</sequence>
<dbReference type="AlphaFoldDB" id="Q6K206"/>
<dbReference type="GO" id="GO:0016020">
    <property type="term" value="C:membrane"/>
    <property type="evidence" value="ECO:0007669"/>
    <property type="project" value="UniProtKB-SubCell"/>
</dbReference>
<dbReference type="GO" id="GO:0140359">
    <property type="term" value="F:ABC-type transporter activity"/>
    <property type="evidence" value="ECO:0007669"/>
    <property type="project" value="InterPro"/>
</dbReference>
<dbReference type="Proteomes" id="UP000000763">
    <property type="component" value="Chromosome 2"/>
</dbReference>
<organism evidence="8 9">
    <name type="scientific">Oryza sativa subsp. japonica</name>
    <name type="common">Rice</name>
    <dbReference type="NCBI Taxonomy" id="39947"/>
    <lineage>
        <taxon>Eukaryota</taxon>
        <taxon>Viridiplantae</taxon>
        <taxon>Streptophyta</taxon>
        <taxon>Embryophyta</taxon>
        <taxon>Tracheophyta</taxon>
        <taxon>Spermatophyta</taxon>
        <taxon>Magnoliopsida</taxon>
        <taxon>Liliopsida</taxon>
        <taxon>Poales</taxon>
        <taxon>Poaceae</taxon>
        <taxon>BOP clade</taxon>
        <taxon>Oryzoideae</taxon>
        <taxon>Oryzeae</taxon>
        <taxon>Oryzinae</taxon>
        <taxon>Oryza</taxon>
        <taxon>Oryza sativa</taxon>
    </lineage>
</organism>
<accession>Q6K206</accession>
<evidence type="ECO:0000313" key="8">
    <source>
        <dbReference type="EMBL" id="BAD23744.1"/>
    </source>
</evidence>
<feature type="transmembrane region" description="Helical" evidence="6">
    <location>
        <begin position="97"/>
        <end position="119"/>
    </location>
</feature>
<protein>
    <recommendedName>
        <fullName evidence="7">ABC-2 type transporter transmembrane domain-containing protein</fullName>
    </recommendedName>
</protein>
<dbReference type="InterPro" id="IPR050352">
    <property type="entry name" value="ABCG_transporters"/>
</dbReference>
<dbReference type="PANTHER" id="PTHR48041">
    <property type="entry name" value="ABC TRANSPORTER G FAMILY MEMBER 28"/>
    <property type="match status" value="1"/>
</dbReference>
<keyword evidence="3 6" id="KW-0812">Transmembrane</keyword>
<evidence type="ECO:0000256" key="5">
    <source>
        <dbReference type="ARBA" id="ARBA00023136"/>
    </source>
</evidence>